<keyword evidence="6" id="KW-1185">Reference proteome</keyword>
<feature type="compositionally biased region" description="Acidic residues" evidence="3">
    <location>
        <begin position="336"/>
        <end position="348"/>
    </location>
</feature>
<dbReference type="SUPFAM" id="SSF56112">
    <property type="entry name" value="Protein kinase-like (PK-like)"/>
    <property type="match status" value="1"/>
</dbReference>
<dbReference type="Proteomes" id="UP001438707">
    <property type="component" value="Unassembled WGS sequence"/>
</dbReference>
<evidence type="ECO:0000256" key="1">
    <source>
        <dbReference type="ARBA" id="ARBA00022741"/>
    </source>
</evidence>
<dbReference type="GO" id="GO:0035556">
    <property type="term" value="P:intracellular signal transduction"/>
    <property type="evidence" value="ECO:0007669"/>
    <property type="project" value="TreeGrafter"/>
</dbReference>
<dbReference type="GO" id="GO:0004674">
    <property type="term" value="F:protein serine/threonine kinase activity"/>
    <property type="evidence" value="ECO:0007669"/>
    <property type="project" value="TreeGrafter"/>
</dbReference>
<keyword evidence="1" id="KW-0547">Nucleotide-binding</keyword>
<dbReference type="SMART" id="SM00220">
    <property type="entry name" value="S_TKc"/>
    <property type="match status" value="1"/>
</dbReference>
<evidence type="ECO:0000259" key="4">
    <source>
        <dbReference type="PROSITE" id="PS50011"/>
    </source>
</evidence>
<comment type="caution">
    <text evidence="5">The sequence shown here is derived from an EMBL/GenBank/DDBJ whole genome shotgun (WGS) entry which is preliminary data.</text>
</comment>
<dbReference type="AlphaFoldDB" id="A0AAW1QIP0"/>
<dbReference type="PANTHER" id="PTHR24346">
    <property type="entry name" value="MAP/MICROTUBULE AFFINITY-REGULATING KINASE"/>
    <property type="match status" value="1"/>
</dbReference>
<organism evidence="5 6">
    <name type="scientific">Apatococcus lobatus</name>
    <dbReference type="NCBI Taxonomy" id="904363"/>
    <lineage>
        <taxon>Eukaryota</taxon>
        <taxon>Viridiplantae</taxon>
        <taxon>Chlorophyta</taxon>
        <taxon>core chlorophytes</taxon>
        <taxon>Trebouxiophyceae</taxon>
        <taxon>Chlorellales</taxon>
        <taxon>Chlorellaceae</taxon>
        <taxon>Apatococcus</taxon>
    </lineage>
</organism>
<sequence>MQPGGEPLQGHYRYTKLKDLNKGTYGFVQLALDRLTGDQVAIKFIPRGEKITKYVEREIVNHSHLLHPHIIKFEEVFLTSNHLAIVMEFAPGGDMYQHVKLKKRLQEFEARWFFQQLIIGLDYCHKKGVVSRDIKLENTLLDGSRRPLLKICDFGYSKHAQDSLPKSKVGTPGYTAPEIISNQRHYDGKMVDVWSAGVMLYVMLFCRYPFERPEDQYDSRRFQKVLQRILRVEYEFPANVQISRECSDLLERIFVADPSRRITIAGIQSHPWYLRDLPPGLNEFNMTCLANQKAQADVLPDVDQIKAIVREAKHPAGQSHAHPLARAETSVSDDNSYIDDVMDQEQSA</sequence>
<dbReference type="FunFam" id="3.30.200.20:FF:001075">
    <property type="entry name" value="Snf1-like protein kinase"/>
    <property type="match status" value="1"/>
</dbReference>
<gene>
    <name evidence="5" type="ORF">WJX74_000927</name>
</gene>
<dbReference type="Gene3D" id="3.30.200.20">
    <property type="entry name" value="Phosphorylase Kinase, domain 1"/>
    <property type="match status" value="1"/>
</dbReference>
<dbReference type="GO" id="GO:0005524">
    <property type="term" value="F:ATP binding"/>
    <property type="evidence" value="ECO:0007669"/>
    <property type="project" value="UniProtKB-KW"/>
</dbReference>
<name>A0AAW1QIP0_9CHLO</name>
<accession>A0AAW1QIP0</accession>
<dbReference type="FunFam" id="1.10.510.10:FF:000571">
    <property type="entry name" value="Maternal embryonic leucine zipper kinase"/>
    <property type="match status" value="1"/>
</dbReference>
<evidence type="ECO:0000256" key="3">
    <source>
        <dbReference type="SAM" id="MobiDB-lite"/>
    </source>
</evidence>
<evidence type="ECO:0000313" key="6">
    <source>
        <dbReference type="Proteomes" id="UP001438707"/>
    </source>
</evidence>
<feature type="region of interest" description="Disordered" evidence="3">
    <location>
        <begin position="313"/>
        <end position="348"/>
    </location>
</feature>
<keyword evidence="2" id="KW-0067">ATP-binding</keyword>
<dbReference type="InterPro" id="IPR000719">
    <property type="entry name" value="Prot_kinase_dom"/>
</dbReference>
<dbReference type="EMBL" id="JALJOS010000040">
    <property type="protein sequence ID" value="KAK9821150.1"/>
    <property type="molecule type" value="Genomic_DNA"/>
</dbReference>
<dbReference type="InterPro" id="IPR011009">
    <property type="entry name" value="Kinase-like_dom_sf"/>
</dbReference>
<feature type="domain" description="Protein kinase" evidence="4">
    <location>
        <begin position="14"/>
        <end position="273"/>
    </location>
</feature>
<dbReference type="CDD" id="cd14003">
    <property type="entry name" value="STKc_AMPK-like"/>
    <property type="match status" value="1"/>
</dbReference>
<evidence type="ECO:0000256" key="2">
    <source>
        <dbReference type="ARBA" id="ARBA00022840"/>
    </source>
</evidence>
<dbReference type="PANTHER" id="PTHR24346:SF92">
    <property type="entry name" value="SNF1-RELATED PROTEIN KINASE 2.6"/>
    <property type="match status" value="1"/>
</dbReference>
<protein>
    <recommendedName>
        <fullName evidence="4">Protein kinase domain-containing protein</fullName>
    </recommendedName>
</protein>
<dbReference type="PROSITE" id="PS50011">
    <property type="entry name" value="PROTEIN_KINASE_DOM"/>
    <property type="match status" value="1"/>
</dbReference>
<evidence type="ECO:0000313" key="5">
    <source>
        <dbReference type="EMBL" id="KAK9821150.1"/>
    </source>
</evidence>
<dbReference type="Gene3D" id="1.10.510.10">
    <property type="entry name" value="Transferase(Phosphotransferase) domain 1"/>
    <property type="match status" value="1"/>
</dbReference>
<dbReference type="Pfam" id="PF00069">
    <property type="entry name" value="Pkinase"/>
    <property type="match status" value="1"/>
</dbReference>
<reference evidence="5 6" key="1">
    <citation type="journal article" date="2024" name="Nat. Commun.">
        <title>Phylogenomics reveals the evolutionary origins of lichenization in chlorophyte algae.</title>
        <authorList>
            <person name="Puginier C."/>
            <person name="Libourel C."/>
            <person name="Otte J."/>
            <person name="Skaloud P."/>
            <person name="Haon M."/>
            <person name="Grisel S."/>
            <person name="Petersen M."/>
            <person name="Berrin J.G."/>
            <person name="Delaux P.M."/>
            <person name="Dal Grande F."/>
            <person name="Keller J."/>
        </authorList>
    </citation>
    <scope>NUCLEOTIDE SEQUENCE [LARGE SCALE GENOMIC DNA]</scope>
    <source>
        <strain evidence="5 6">SAG 2145</strain>
    </source>
</reference>
<dbReference type="GO" id="GO:0005737">
    <property type="term" value="C:cytoplasm"/>
    <property type="evidence" value="ECO:0007669"/>
    <property type="project" value="TreeGrafter"/>
</dbReference>
<proteinExistence type="predicted"/>